<dbReference type="Proteomes" id="UP001472677">
    <property type="component" value="Unassembled WGS sequence"/>
</dbReference>
<gene>
    <name evidence="1" type="ORF">V6N12_027013</name>
</gene>
<keyword evidence="2" id="KW-1185">Reference proteome</keyword>
<organism evidence="1 2">
    <name type="scientific">Hibiscus sabdariffa</name>
    <name type="common">roselle</name>
    <dbReference type="NCBI Taxonomy" id="183260"/>
    <lineage>
        <taxon>Eukaryota</taxon>
        <taxon>Viridiplantae</taxon>
        <taxon>Streptophyta</taxon>
        <taxon>Embryophyta</taxon>
        <taxon>Tracheophyta</taxon>
        <taxon>Spermatophyta</taxon>
        <taxon>Magnoliopsida</taxon>
        <taxon>eudicotyledons</taxon>
        <taxon>Gunneridae</taxon>
        <taxon>Pentapetalae</taxon>
        <taxon>rosids</taxon>
        <taxon>malvids</taxon>
        <taxon>Malvales</taxon>
        <taxon>Malvaceae</taxon>
        <taxon>Malvoideae</taxon>
        <taxon>Hibiscus</taxon>
    </lineage>
</organism>
<dbReference type="EMBL" id="JBBPBM010000023">
    <property type="protein sequence ID" value="KAK8546218.1"/>
    <property type="molecule type" value="Genomic_DNA"/>
</dbReference>
<evidence type="ECO:0000313" key="2">
    <source>
        <dbReference type="Proteomes" id="UP001472677"/>
    </source>
</evidence>
<sequence>MESNIKQWVRDNLLQRLQFGRDPRGWDMIFGATCWYLWLYRNGVVFGLDGIESWSVMAKVRGWYVEHTAGLQQMTSAAGSSPIGSHCVRRADPGCWDEIAPFSTSSKSPFGFLDGLLRS</sequence>
<reference evidence="1 2" key="1">
    <citation type="journal article" date="2024" name="G3 (Bethesda)">
        <title>Genome assembly of Hibiscus sabdariffa L. provides insights into metabolisms of medicinal natural products.</title>
        <authorList>
            <person name="Kim T."/>
        </authorList>
    </citation>
    <scope>NUCLEOTIDE SEQUENCE [LARGE SCALE GENOMIC DNA]</scope>
    <source>
        <strain evidence="1">TK-2024</strain>
        <tissue evidence="1">Old leaves</tissue>
    </source>
</reference>
<accession>A0ABR2DTG8</accession>
<evidence type="ECO:0000313" key="1">
    <source>
        <dbReference type="EMBL" id="KAK8546218.1"/>
    </source>
</evidence>
<proteinExistence type="predicted"/>
<protein>
    <submittedName>
        <fullName evidence="1">Uncharacterized protein</fullName>
    </submittedName>
</protein>
<comment type="caution">
    <text evidence="1">The sequence shown here is derived from an EMBL/GenBank/DDBJ whole genome shotgun (WGS) entry which is preliminary data.</text>
</comment>
<name>A0ABR2DTG8_9ROSI</name>